<dbReference type="SUPFAM" id="SSF53850">
    <property type="entry name" value="Periplasmic binding protein-like II"/>
    <property type="match status" value="1"/>
</dbReference>
<dbReference type="AlphaFoldDB" id="K1TQC9"/>
<accession>K1TQC9</accession>
<dbReference type="InterPro" id="IPR001638">
    <property type="entry name" value="Solute-binding_3/MltF_N"/>
</dbReference>
<name>K1TQC9_9ZZZZ</name>
<dbReference type="Gene3D" id="3.40.190.10">
    <property type="entry name" value="Periplasmic binding protein-like II"/>
    <property type="match status" value="2"/>
</dbReference>
<organism evidence="3">
    <name type="scientific">human gut metagenome</name>
    <dbReference type="NCBI Taxonomy" id="408170"/>
    <lineage>
        <taxon>unclassified sequences</taxon>
        <taxon>metagenomes</taxon>
        <taxon>organismal metagenomes</taxon>
    </lineage>
</organism>
<evidence type="ECO:0000259" key="2">
    <source>
        <dbReference type="Pfam" id="PF00497"/>
    </source>
</evidence>
<dbReference type="PANTHER" id="PTHR35936:SF34">
    <property type="entry name" value="ABC TRANSPORTER EXTRACELLULAR-BINDING PROTEIN YCKB-RELATED"/>
    <property type="match status" value="1"/>
</dbReference>
<keyword evidence="1" id="KW-0732">Signal</keyword>
<dbReference type="EMBL" id="AJWZ01003356">
    <property type="protein sequence ID" value="EKC68460.1"/>
    <property type="molecule type" value="Genomic_DNA"/>
</dbReference>
<protein>
    <submittedName>
        <fullName evidence="3">Extracellular solute-binding protein family 3</fullName>
    </submittedName>
</protein>
<feature type="domain" description="Solute-binding protein family 3/N-terminal" evidence="2">
    <location>
        <begin position="1"/>
        <end position="99"/>
    </location>
</feature>
<gene>
    <name evidence="3" type="ORF">OBE_04926</name>
</gene>
<proteinExistence type="predicted"/>
<evidence type="ECO:0000256" key="1">
    <source>
        <dbReference type="ARBA" id="ARBA00022729"/>
    </source>
</evidence>
<dbReference type="PANTHER" id="PTHR35936">
    <property type="entry name" value="MEMBRANE-BOUND LYTIC MUREIN TRANSGLYCOSYLASE F"/>
    <property type="match status" value="1"/>
</dbReference>
<sequence length="150" mass="16249">MAKELCARLGWEYEAVAIDWNSKDAELSSGTINCIWNGFTYTGRENDYTFSDPYVDNSIVMVVKADSGITSLADLAGKSVMAQAASSAVDAINENEDFKASLKEVVELGDYNMGFMDLAQGTVDAVAADLGVAPQPRWPPSAARAGRRWR</sequence>
<dbReference type="Pfam" id="PF00497">
    <property type="entry name" value="SBP_bac_3"/>
    <property type="match status" value="1"/>
</dbReference>
<evidence type="ECO:0000313" key="3">
    <source>
        <dbReference type="EMBL" id="EKC68460.1"/>
    </source>
</evidence>
<reference evidence="3" key="1">
    <citation type="journal article" date="2013" name="Environ. Microbiol.">
        <title>Microbiota from the distal guts of lean and obese adolescents exhibit partial functional redundancy besides clear differences in community structure.</title>
        <authorList>
            <person name="Ferrer M."/>
            <person name="Ruiz A."/>
            <person name="Lanza F."/>
            <person name="Haange S.B."/>
            <person name="Oberbach A."/>
            <person name="Till H."/>
            <person name="Bargiela R."/>
            <person name="Campoy C."/>
            <person name="Segura M.T."/>
            <person name="Richter M."/>
            <person name="von Bergen M."/>
            <person name="Seifert J."/>
            <person name="Suarez A."/>
        </authorList>
    </citation>
    <scope>NUCLEOTIDE SEQUENCE</scope>
</reference>
<comment type="caution">
    <text evidence="3">The sequence shown here is derived from an EMBL/GenBank/DDBJ whole genome shotgun (WGS) entry which is preliminary data.</text>
</comment>